<dbReference type="AlphaFoldDB" id="A0A3M0FW39"/>
<dbReference type="EMBL" id="JAACBX020000001">
    <property type="protein sequence ID" value="MBM0242825.1"/>
    <property type="molecule type" value="Genomic_DNA"/>
</dbReference>
<reference evidence="3 4" key="1">
    <citation type="submission" date="2018-10" db="EMBL/GenBank/DDBJ databases">
        <title>Corynebacterium macginleyi genome sequencing and assembly of the type strain and two clinical samples.</title>
        <authorList>
            <person name="Bernier A.-M."/>
            <person name="Bernard K."/>
        </authorList>
    </citation>
    <scope>NUCLEOTIDE SEQUENCE [LARGE SCALE GENOMIC DNA]</scope>
    <source>
        <strain evidence="3 4">NML 120205</strain>
    </source>
</reference>
<gene>
    <name evidence="3" type="ORF">D9543_10775</name>
    <name evidence="2" type="ORF">GWO63_000445</name>
</gene>
<keyword evidence="5" id="KW-1185">Reference proteome</keyword>
<keyword evidence="1" id="KW-0812">Transmembrane</keyword>
<reference evidence="2 5" key="2">
    <citation type="submission" date="2021-01" db="EMBL/GenBank/DDBJ databases">
        <title>Complete genome sequences of Corynebacterium macginleyi strains isolated from infectious keratitis.</title>
        <authorList>
            <person name="Sagerfors S."/>
            <person name="Poehlein A."/>
            <person name="Soderquist B."/>
            <person name="Bruggemann H."/>
        </authorList>
    </citation>
    <scope>NUCLEOTIDE SEQUENCE [LARGE SCALE GENOMIC DNA]</scope>
    <source>
        <strain evidence="2 5">12T220</strain>
    </source>
</reference>
<dbReference type="Proteomes" id="UP000270649">
    <property type="component" value="Unassembled WGS sequence"/>
</dbReference>
<feature type="transmembrane region" description="Helical" evidence="1">
    <location>
        <begin position="30"/>
        <end position="46"/>
    </location>
</feature>
<feature type="transmembrane region" description="Helical" evidence="1">
    <location>
        <begin position="58"/>
        <end position="75"/>
    </location>
</feature>
<protein>
    <submittedName>
        <fullName evidence="3">Uncharacterized protein</fullName>
    </submittedName>
</protein>
<dbReference type="EMBL" id="REGC01000020">
    <property type="protein sequence ID" value="RMB56725.1"/>
    <property type="molecule type" value="Genomic_DNA"/>
</dbReference>
<organism evidence="3 4">
    <name type="scientific">Corynebacterium macginleyi</name>
    <dbReference type="NCBI Taxonomy" id="38290"/>
    <lineage>
        <taxon>Bacteria</taxon>
        <taxon>Bacillati</taxon>
        <taxon>Actinomycetota</taxon>
        <taxon>Actinomycetes</taxon>
        <taxon>Mycobacteriales</taxon>
        <taxon>Corynebacteriaceae</taxon>
        <taxon>Corynebacterium</taxon>
    </lineage>
</organism>
<proteinExistence type="predicted"/>
<evidence type="ECO:0000313" key="4">
    <source>
        <dbReference type="Proteomes" id="UP000270649"/>
    </source>
</evidence>
<keyword evidence="1" id="KW-0472">Membrane</keyword>
<dbReference type="Proteomes" id="UP001518680">
    <property type="component" value="Unassembled WGS sequence"/>
</dbReference>
<name>A0A3M0FW39_9CORY</name>
<evidence type="ECO:0000313" key="3">
    <source>
        <dbReference type="EMBL" id="RMB56725.1"/>
    </source>
</evidence>
<evidence type="ECO:0000313" key="5">
    <source>
        <dbReference type="Proteomes" id="UP001518680"/>
    </source>
</evidence>
<accession>A0A3M0FW39</accession>
<sequence>MSRLIGFAGIAVLVVSGVFALLGYTKISYIFLAVAAVDLIVARIYQPDESNDRRAKQLKAVSCFFILLGTLFIYITGSRIGIIAIFSGIIDLMSGKYSILKKQPQNR</sequence>
<evidence type="ECO:0000256" key="1">
    <source>
        <dbReference type="SAM" id="Phobius"/>
    </source>
</evidence>
<keyword evidence="1" id="KW-1133">Transmembrane helix</keyword>
<evidence type="ECO:0000313" key="2">
    <source>
        <dbReference type="EMBL" id="MBM0242825.1"/>
    </source>
</evidence>
<comment type="caution">
    <text evidence="3">The sequence shown here is derived from an EMBL/GenBank/DDBJ whole genome shotgun (WGS) entry which is preliminary data.</text>
</comment>
<dbReference type="RefSeq" id="WP_121928247.1">
    <property type="nucleotide sequence ID" value="NZ_CP068291.1"/>
</dbReference>